<organism evidence="1 2">
    <name type="scientific">Phanerochaete sordida</name>
    <dbReference type="NCBI Taxonomy" id="48140"/>
    <lineage>
        <taxon>Eukaryota</taxon>
        <taxon>Fungi</taxon>
        <taxon>Dikarya</taxon>
        <taxon>Basidiomycota</taxon>
        <taxon>Agaricomycotina</taxon>
        <taxon>Agaricomycetes</taxon>
        <taxon>Polyporales</taxon>
        <taxon>Phanerochaetaceae</taxon>
        <taxon>Phanerochaete</taxon>
    </lineage>
</organism>
<name>A0A9P3G013_9APHY</name>
<sequence>MFAKARSSVLQITTIYSLPSTLQRYFCHDRPTTQNAVAPLPPPTATQAPALTQDAANRRNACNILSTRRYELLPKCSTSSCEPSATIRYCIFTSGFLMCTSARDTAGPQDRRGAGVLSDANVAV</sequence>
<keyword evidence="2" id="KW-1185">Reference proteome</keyword>
<evidence type="ECO:0000313" key="1">
    <source>
        <dbReference type="EMBL" id="GJE86437.1"/>
    </source>
</evidence>
<dbReference type="EMBL" id="BPQB01000004">
    <property type="protein sequence ID" value="GJE86437.1"/>
    <property type="molecule type" value="Genomic_DNA"/>
</dbReference>
<evidence type="ECO:0000313" key="2">
    <source>
        <dbReference type="Proteomes" id="UP000703269"/>
    </source>
</evidence>
<reference evidence="1 2" key="1">
    <citation type="submission" date="2021-08" db="EMBL/GenBank/DDBJ databases">
        <title>Draft Genome Sequence of Phanerochaete sordida strain YK-624.</title>
        <authorList>
            <person name="Mori T."/>
            <person name="Dohra H."/>
            <person name="Suzuki T."/>
            <person name="Kawagishi H."/>
            <person name="Hirai H."/>
        </authorList>
    </citation>
    <scope>NUCLEOTIDE SEQUENCE [LARGE SCALE GENOMIC DNA]</scope>
    <source>
        <strain evidence="1 2">YK-624</strain>
    </source>
</reference>
<dbReference type="AlphaFoldDB" id="A0A9P3G013"/>
<protein>
    <submittedName>
        <fullName evidence="1">Uncharacterized protein</fullName>
    </submittedName>
</protein>
<gene>
    <name evidence="1" type="ORF">PsYK624_025170</name>
</gene>
<comment type="caution">
    <text evidence="1">The sequence shown here is derived from an EMBL/GenBank/DDBJ whole genome shotgun (WGS) entry which is preliminary data.</text>
</comment>
<dbReference type="Proteomes" id="UP000703269">
    <property type="component" value="Unassembled WGS sequence"/>
</dbReference>
<accession>A0A9P3G013</accession>
<proteinExistence type="predicted"/>